<keyword evidence="7" id="KW-1133">Transmembrane helix</keyword>
<feature type="region of interest" description="Disordered" evidence="11">
    <location>
        <begin position="92"/>
        <end position="123"/>
    </location>
</feature>
<evidence type="ECO:0000313" key="13">
    <source>
        <dbReference type="RefSeq" id="XP_035672662.1"/>
    </source>
</evidence>
<dbReference type="OrthoDB" id="10044879at2759"/>
<evidence type="ECO:0000256" key="8">
    <source>
        <dbReference type="ARBA" id="ARBA00023034"/>
    </source>
</evidence>
<dbReference type="Gene3D" id="3.90.1480.20">
    <property type="entry name" value="Glycosyl transferase family 29"/>
    <property type="match status" value="1"/>
</dbReference>
<keyword evidence="12" id="KW-1185">Reference proteome</keyword>
<feature type="compositionally biased region" description="Basic and acidic residues" evidence="11">
    <location>
        <begin position="99"/>
        <end position="118"/>
    </location>
</feature>
<dbReference type="InterPro" id="IPR001675">
    <property type="entry name" value="Glyco_trans_29"/>
</dbReference>
<evidence type="ECO:0000313" key="12">
    <source>
        <dbReference type="Proteomes" id="UP000001554"/>
    </source>
</evidence>
<dbReference type="Pfam" id="PF00777">
    <property type="entry name" value="Glyco_transf_29"/>
    <property type="match status" value="1"/>
</dbReference>
<dbReference type="PROSITE" id="PS51257">
    <property type="entry name" value="PROKAR_LIPOPROTEIN"/>
    <property type="match status" value="1"/>
</dbReference>
<dbReference type="CDD" id="cd23963">
    <property type="entry name" value="GT29_ST8SIA"/>
    <property type="match status" value="1"/>
</dbReference>
<evidence type="ECO:0000256" key="4">
    <source>
        <dbReference type="ARBA" id="ARBA00022679"/>
    </source>
</evidence>
<keyword evidence="9" id="KW-0472">Membrane</keyword>
<sequence>MRFRIYNVAVSLLLVACTGTIMLVGRKPVWLIDVSDSPNSRVERSLEGNTGGDCHVADLGAILPGVFKKEKTLEDTEAEIIRPVHTISKEHLYNTSEDGSYRETTAHDRTGRDLHQDDSPENNCSVKLRPRKLGIVGTAAGSTVVRINRSKDLVEVMRAFKGTWKENKELSKQIRDELAGCCDVESSVMTKRNVKVGDQLPNVLNRKLPLKITRDIYRVLPKESPFRNKHYQKCAVVGNSGILRGSRCGTSIDSADAVFRCNLPPLQKQIYKNDAGVKSTYTTAPISMLKLYMQMKDNSVREKFLKDMASYRGILSLKKPNNYTNYMISAIEGAMKGKLSGVYEHPHHFMCIDNYWRNRGIPRKITSGIYIISMALTLCDEVHVYGFWPFSRDDKGRKVFYHYYKAPVFVKNAHNMPLEFFSIRQMHLDGVIKVHMQCSRNIGPRSTGKKKARPRPGGAAKNTSNNVGYMMKSFGANAKKP</sequence>
<feature type="region of interest" description="Disordered" evidence="11">
    <location>
        <begin position="441"/>
        <end position="481"/>
    </location>
</feature>
<keyword evidence="5" id="KW-0812">Transmembrane</keyword>
<keyword evidence="10" id="KW-0325">Glycoprotein</keyword>
<evidence type="ECO:0000256" key="1">
    <source>
        <dbReference type="ARBA" id="ARBA00004323"/>
    </source>
</evidence>
<evidence type="ECO:0000256" key="9">
    <source>
        <dbReference type="ARBA" id="ARBA00023136"/>
    </source>
</evidence>
<evidence type="ECO:0000256" key="3">
    <source>
        <dbReference type="ARBA" id="ARBA00022676"/>
    </source>
</evidence>
<dbReference type="GO" id="GO:0006491">
    <property type="term" value="P:N-glycan processing"/>
    <property type="evidence" value="ECO:0000318"/>
    <property type="project" value="GO_Central"/>
</dbReference>
<dbReference type="GO" id="GO:0003828">
    <property type="term" value="F:alpha-N-acetylneuraminate alpha-2,8-sialyltransferase activity"/>
    <property type="evidence" value="ECO:0000318"/>
    <property type="project" value="GO_Central"/>
</dbReference>
<dbReference type="Proteomes" id="UP000001554">
    <property type="component" value="Chromosome 4"/>
</dbReference>
<organism evidence="12 13">
    <name type="scientific">Branchiostoma floridae</name>
    <name type="common">Florida lancelet</name>
    <name type="synonym">Amphioxus</name>
    <dbReference type="NCBI Taxonomy" id="7739"/>
    <lineage>
        <taxon>Eukaryota</taxon>
        <taxon>Metazoa</taxon>
        <taxon>Chordata</taxon>
        <taxon>Cephalochordata</taxon>
        <taxon>Leptocardii</taxon>
        <taxon>Amphioxiformes</taxon>
        <taxon>Branchiostomatidae</taxon>
        <taxon>Branchiostoma</taxon>
    </lineage>
</organism>
<dbReference type="KEGG" id="bfo:118413405"/>
<keyword evidence="6" id="KW-0735">Signal-anchor</keyword>
<dbReference type="GO" id="GO:0000139">
    <property type="term" value="C:Golgi membrane"/>
    <property type="evidence" value="ECO:0007669"/>
    <property type="project" value="UniProtKB-SubCell"/>
</dbReference>
<name>A0A9J7MLY0_BRAFL</name>
<evidence type="ECO:0000256" key="11">
    <source>
        <dbReference type="SAM" id="MobiDB-lite"/>
    </source>
</evidence>
<gene>
    <name evidence="13" type="primary">LOC118413405</name>
</gene>
<accession>A0A9J7MLY0</accession>
<dbReference type="AlphaFoldDB" id="A0A9J7MLY0"/>
<dbReference type="RefSeq" id="XP_035672662.1">
    <property type="nucleotide sequence ID" value="XM_035816769.1"/>
</dbReference>
<dbReference type="GO" id="GO:0009311">
    <property type="term" value="P:oligosaccharide metabolic process"/>
    <property type="evidence" value="ECO:0000318"/>
    <property type="project" value="GO_Central"/>
</dbReference>
<dbReference type="InterPro" id="IPR038578">
    <property type="entry name" value="GT29-like_sf"/>
</dbReference>
<evidence type="ECO:0000256" key="7">
    <source>
        <dbReference type="ARBA" id="ARBA00022989"/>
    </source>
</evidence>
<reference evidence="12" key="1">
    <citation type="journal article" date="2020" name="Nat. Ecol. Evol.">
        <title>Deeply conserved synteny resolves early events in vertebrate evolution.</title>
        <authorList>
            <person name="Simakov O."/>
            <person name="Marletaz F."/>
            <person name="Yue J.X."/>
            <person name="O'Connell B."/>
            <person name="Jenkins J."/>
            <person name="Brandt A."/>
            <person name="Calef R."/>
            <person name="Tung C.H."/>
            <person name="Huang T.K."/>
            <person name="Schmutz J."/>
            <person name="Satoh N."/>
            <person name="Yu J.K."/>
            <person name="Putnam N.H."/>
            <person name="Green R.E."/>
            <person name="Rokhsar D.S."/>
        </authorList>
    </citation>
    <scope>NUCLEOTIDE SEQUENCE [LARGE SCALE GENOMIC DNA]</scope>
    <source>
        <strain evidence="12">S238N-H82</strain>
    </source>
</reference>
<evidence type="ECO:0000256" key="2">
    <source>
        <dbReference type="ARBA" id="ARBA00006003"/>
    </source>
</evidence>
<keyword evidence="4" id="KW-0808">Transferase</keyword>
<keyword evidence="3" id="KW-0328">Glycosyltransferase</keyword>
<evidence type="ECO:0000256" key="5">
    <source>
        <dbReference type="ARBA" id="ARBA00022692"/>
    </source>
</evidence>
<keyword evidence="8" id="KW-0333">Golgi apparatus</keyword>
<dbReference type="PANTHER" id="PTHR11987:SF54">
    <property type="entry name" value="ST8 ALPHA-N-ACETYL-NEURAMINIDE ALPHA-2,8-SIALYLTRANSFERASE 6"/>
    <property type="match status" value="1"/>
</dbReference>
<dbReference type="GeneID" id="118413405"/>
<dbReference type="InterPro" id="IPR050943">
    <property type="entry name" value="Glycosyltr_29_Sialyltrsf"/>
</dbReference>
<protein>
    <submittedName>
        <fullName evidence="13">CMP-N-acetylneuraminate-poly-alpha-2, 8-sialyltransferase-like</fullName>
    </submittedName>
</protein>
<reference evidence="13" key="2">
    <citation type="submission" date="2025-08" db="UniProtKB">
        <authorList>
            <consortium name="RefSeq"/>
        </authorList>
    </citation>
    <scope>IDENTIFICATION</scope>
    <source>
        <strain evidence="13">S238N-H82</strain>
        <tissue evidence="13">Testes</tissue>
    </source>
</reference>
<proteinExistence type="inferred from homology"/>
<evidence type="ECO:0000256" key="10">
    <source>
        <dbReference type="ARBA" id="ARBA00023180"/>
    </source>
</evidence>
<comment type="similarity">
    <text evidence="2">Belongs to the glycosyltransferase 29 family.</text>
</comment>
<dbReference type="PANTHER" id="PTHR11987">
    <property type="entry name" value="ALPHA-2,8-SIALYLTRANSFERASE"/>
    <property type="match status" value="1"/>
</dbReference>
<evidence type="ECO:0000256" key="6">
    <source>
        <dbReference type="ARBA" id="ARBA00022968"/>
    </source>
</evidence>
<comment type="subcellular location">
    <subcellularLocation>
        <location evidence="1">Golgi apparatus membrane</location>
        <topology evidence="1">Single-pass type II membrane protein</topology>
    </subcellularLocation>
</comment>